<keyword evidence="2 3" id="KW-0472">Membrane</keyword>
<dbReference type="PANTHER" id="PTHR13005:SF4">
    <property type="entry name" value="CYSTEINE-RICH HYDROPHOBIC PROTEIN"/>
    <property type="match status" value="1"/>
</dbReference>
<evidence type="ECO:0000259" key="4">
    <source>
        <dbReference type="Pfam" id="PF10256"/>
    </source>
</evidence>
<keyword evidence="3" id="KW-0812">Transmembrane</keyword>
<gene>
    <name evidence="5" type="ORF">EDS130_LOCUS11742</name>
    <name evidence="6" type="ORF">XAT740_LOCUS17936</name>
</gene>
<dbReference type="Pfam" id="PF10256">
    <property type="entry name" value="Erf4"/>
    <property type="match status" value="1"/>
</dbReference>
<comment type="subcellular location">
    <subcellularLocation>
        <location evidence="1">Membrane</location>
    </subcellularLocation>
</comment>
<protein>
    <recommendedName>
        <fullName evidence="4">Golgin subfamily A member 7/ERF4 domain-containing protein</fullName>
    </recommendedName>
</protein>
<evidence type="ECO:0000256" key="1">
    <source>
        <dbReference type="ARBA" id="ARBA00004370"/>
    </source>
</evidence>
<evidence type="ECO:0000256" key="3">
    <source>
        <dbReference type="SAM" id="Phobius"/>
    </source>
</evidence>
<evidence type="ECO:0000313" key="7">
    <source>
        <dbReference type="Proteomes" id="UP000663828"/>
    </source>
</evidence>
<accession>A0A814C585</accession>
<reference evidence="5" key="1">
    <citation type="submission" date="2021-02" db="EMBL/GenBank/DDBJ databases">
        <authorList>
            <person name="Nowell W R."/>
        </authorList>
    </citation>
    <scope>NUCLEOTIDE SEQUENCE</scope>
</reference>
<dbReference type="EMBL" id="CAJNOR010001183">
    <property type="protein sequence ID" value="CAF1092908.1"/>
    <property type="molecule type" value="Genomic_DNA"/>
</dbReference>
<keyword evidence="7" id="KW-1185">Reference proteome</keyword>
<sequence>MDEMDIITEQHPLDFNATNDDAYDFIPTYAPRTIEPIVVRGAGHVTVFALNNKFDEEFPQGLAHKVSREEYQETIRRVNGILKKNVPNHFKWLIFGCICCCCTIGLSLCPVVYLNKRSKAAVKRALSSENARIYHRLGLHWKLIQQKCSNNNAVQEYVLMIEFCSALSLSYPD</sequence>
<keyword evidence="3" id="KW-1133">Transmembrane helix</keyword>
<evidence type="ECO:0000256" key="2">
    <source>
        <dbReference type="ARBA" id="ARBA00023136"/>
    </source>
</evidence>
<dbReference type="PANTHER" id="PTHR13005">
    <property type="entry name" value="CYSTEINE-RICH HYDROPHOBIC DOMAIN PROTEIN BRAIN X-LINKED PROTEIN"/>
    <property type="match status" value="1"/>
</dbReference>
<evidence type="ECO:0000313" key="5">
    <source>
        <dbReference type="EMBL" id="CAF0939411.1"/>
    </source>
</evidence>
<feature type="transmembrane region" description="Helical" evidence="3">
    <location>
        <begin position="92"/>
        <end position="114"/>
    </location>
</feature>
<evidence type="ECO:0000313" key="8">
    <source>
        <dbReference type="Proteomes" id="UP000663852"/>
    </source>
</evidence>
<dbReference type="Proteomes" id="UP000663828">
    <property type="component" value="Unassembled WGS sequence"/>
</dbReference>
<dbReference type="EMBL" id="CAJNOJ010000043">
    <property type="protein sequence ID" value="CAF0939411.1"/>
    <property type="molecule type" value="Genomic_DNA"/>
</dbReference>
<feature type="domain" description="Golgin subfamily A member 7/ERF4" evidence="4">
    <location>
        <begin position="53"/>
        <end position="141"/>
    </location>
</feature>
<dbReference type="InterPro" id="IPR019383">
    <property type="entry name" value="Golgin_A_7/ERF4"/>
</dbReference>
<dbReference type="GO" id="GO:0016020">
    <property type="term" value="C:membrane"/>
    <property type="evidence" value="ECO:0007669"/>
    <property type="project" value="UniProtKB-SubCell"/>
</dbReference>
<comment type="caution">
    <text evidence="5">The sequence shown here is derived from an EMBL/GenBank/DDBJ whole genome shotgun (WGS) entry which is preliminary data.</text>
</comment>
<proteinExistence type="predicted"/>
<dbReference type="Proteomes" id="UP000663852">
    <property type="component" value="Unassembled WGS sequence"/>
</dbReference>
<dbReference type="AlphaFoldDB" id="A0A814C585"/>
<name>A0A814C585_ADIRI</name>
<evidence type="ECO:0000313" key="6">
    <source>
        <dbReference type="EMBL" id="CAF1092908.1"/>
    </source>
</evidence>
<dbReference type="InterPro" id="IPR039735">
    <property type="entry name" value="CHIC1/2"/>
</dbReference>
<dbReference type="OrthoDB" id="67682at2759"/>
<organism evidence="5 8">
    <name type="scientific">Adineta ricciae</name>
    <name type="common">Rotifer</name>
    <dbReference type="NCBI Taxonomy" id="249248"/>
    <lineage>
        <taxon>Eukaryota</taxon>
        <taxon>Metazoa</taxon>
        <taxon>Spiralia</taxon>
        <taxon>Gnathifera</taxon>
        <taxon>Rotifera</taxon>
        <taxon>Eurotatoria</taxon>
        <taxon>Bdelloidea</taxon>
        <taxon>Adinetida</taxon>
        <taxon>Adinetidae</taxon>
        <taxon>Adineta</taxon>
    </lineage>
</organism>